<dbReference type="OrthoDB" id="9769565at2"/>
<dbReference type="InterPro" id="IPR036188">
    <property type="entry name" value="FAD/NAD-bd_sf"/>
</dbReference>
<dbReference type="RefSeq" id="WP_114402688.1">
    <property type="nucleotide sequence ID" value="NZ_QPGB01000002.1"/>
</dbReference>
<comment type="pathway">
    <text evidence="2">Cofactor biosynthesis; ubiquinone biosynthesis.</text>
</comment>
<dbReference type="PANTHER" id="PTHR43876">
    <property type="entry name" value="UBIQUINONE BIOSYNTHESIS MONOOXYGENASE COQ6, MITOCHONDRIAL"/>
    <property type="match status" value="1"/>
</dbReference>
<feature type="domain" description="FAD-binding" evidence="8">
    <location>
        <begin position="19"/>
        <end position="375"/>
    </location>
</feature>
<evidence type="ECO:0000313" key="9">
    <source>
        <dbReference type="EMBL" id="RCS58603.1"/>
    </source>
</evidence>
<evidence type="ECO:0000256" key="3">
    <source>
        <dbReference type="ARBA" id="ARBA00005349"/>
    </source>
</evidence>
<dbReference type="AlphaFoldDB" id="A0A368L553"/>
<comment type="similarity">
    <text evidence="3">Belongs to the UbiH/COQ6 family.</text>
</comment>
<keyword evidence="7" id="KW-0503">Monooxygenase</keyword>
<gene>
    <name evidence="9" type="ORF">DU000_07305</name>
</gene>
<dbReference type="InterPro" id="IPR018168">
    <property type="entry name" value="Ubi_Hdrlase_CS"/>
</dbReference>
<comment type="caution">
    <text evidence="9">The sequence shown here is derived from an EMBL/GenBank/DDBJ whole genome shotgun (WGS) entry which is preliminary data.</text>
</comment>
<keyword evidence="4" id="KW-0285">Flavoprotein</keyword>
<evidence type="ECO:0000256" key="2">
    <source>
        <dbReference type="ARBA" id="ARBA00004749"/>
    </source>
</evidence>
<dbReference type="Proteomes" id="UP000252357">
    <property type="component" value="Unassembled WGS sequence"/>
</dbReference>
<dbReference type="InterPro" id="IPR051205">
    <property type="entry name" value="UbiH/COQ6_monooxygenase"/>
</dbReference>
<evidence type="ECO:0000256" key="7">
    <source>
        <dbReference type="ARBA" id="ARBA00023033"/>
    </source>
</evidence>
<name>A0A368L553_9BURK</name>
<protein>
    <submittedName>
        <fullName evidence="9">Ubiquinone biosynthesis protein</fullName>
    </submittedName>
</protein>
<reference evidence="9 10" key="1">
    <citation type="journal article" date="2018" name="Int. J. Syst. Evol. Microbiol.">
        <title>Parvibium lacunae gen. nov., sp. nov., a new member of the family Alcaligenaceae isolated from a freshwater pond.</title>
        <authorList>
            <person name="Chen W.M."/>
            <person name="Xie P.B."/>
            <person name="Hsu M.Y."/>
            <person name="Sheu S.Y."/>
        </authorList>
    </citation>
    <scope>NUCLEOTIDE SEQUENCE [LARGE SCALE GENOMIC DNA]</scope>
    <source>
        <strain evidence="9 10">KMB9</strain>
    </source>
</reference>
<dbReference type="EMBL" id="QPGB01000002">
    <property type="protein sequence ID" value="RCS58603.1"/>
    <property type="molecule type" value="Genomic_DNA"/>
</dbReference>
<keyword evidence="10" id="KW-1185">Reference proteome</keyword>
<keyword evidence="6" id="KW-0560">Oxidoreductase</keyword>
<evidence type="ECO:0000256" key="6">
    <source>
        <dbReference type="ARBA" id="ARBA00023002"/>
    </source>
</evidence>
<proteinExistence type="inferred from homology"/>
<dbReference type="GO" id="GO:0006744">
    <property type="term" value="P:ubiquinone biosynthetic process"/>
    <property type="evidence" value="ECO:0007669"/>
    <property type="project" value="UniProtKB-UniPathway"/>
</dbReference>
<dbReference type="NCBIfam" id="TIGR01988">
    <property type="entry name" value="Ubi-OHases"/>
    <property type="match status" value="1"/>
</dbReference>
<dbReference type="SUPFAM" id="SSF51905">
    <property type="entry name" value="FAD/NAD(P)-binding domain"/>
    <property type="match status" value="1"/>
</dbReference>
<keyword evidence="5" id="KW-0274">FAD</keyword>
<dbReference type="PROSITE" id="PS01304">
    <property type="entry name" value="UBIH"/>
    <property type="match status" value="1"/>
</dbReference>
<comment type="cofactor">
    <cofactor evidence="1">
        <name>FAD</name>
        <dbReference type="ChEBI" id="CHEBI:57692"/>
    </cofactor>
</comment>
<dbReference type="GO" id="GO:0071949">
    <property type="term" value="F:FAD binding"/>
    <property type="evidence" value="ECO:0007669"/>
    <property type="project" value="InterPro"/>
</dbReference>
<organism evidence="9 10">
    <name type="scientific">Parvibium lacunae</name>
    <dbReference type="NCBI Taxonomy" id="1888893"/>
    <lineage>
        <taxon>Bacteria</taxon>
        <taxon>Pseudomonadati</taxon>
        <taxon>Pseudomonadota</taxon>
        <taxon>Betaproteobacteria</taxon>
        <taxon>Burkholderiales</taxon>
        <taxon>Alcaligenaceae</taxon>
        <taxon>Parvibium</taxon>
    </lineage>
</organism>
<evidence type="ECO:0000256" key="4">
    <source>
        <dbReference type="ARBA" id="ARBA00022630"/>
    </source>
</evidence>
<evidence type="ECO:0000313" key="10">
    <source>
        <dbReference type="Proteomes" id="UP000252357"/>
    </source>
</evidence>
<dbReference type="Pfam" id="PF01494">
    <property type="entry name" value="FAD_binding_3"/>
    <property type="match status" value="1"/>
</dbReference>
<dbReference type="Gene3D" id="3.50.50.60">
    <property type="entry name" value="FAD/NAD(P)-binding domain"/>
    <property type="match status" value="2"/>
</dbReference>
<evidence type="ECO:0000256" key="1">
    <source>
        <dbReference type="ARBA" id="ARBA00001974"/>
    </source>
</evidence>
<keyword evidence="9" id="KW-0830">Ubiquinone</keyword>
<dbReference type="InterPro" id="IPR002938">
    <property type="entry name" value="FAD-bd"/>
</dbReference>
<evidence type="ECO:0000259" key="8">
    <source>
        <dbReference type="Pfam" id="PF01494"/>
    </source>
</evidence>
<accession>A0A368L553</accession>
<sequence>MNATSPTAPPSPPGSSYDYDITVVGTGLIGLAAALGLAQQGWRVGLIGPAVNVGLNHTDTDWDNRVYAFSPATQQLLTTLRVWQQLPIGPDDAQARIQAVREMRVYGQSAEALSVDPGLLSDSVTFSAYAACVSELAWIAESRVVQQALATACRFQPQLHWHTSQATDYHETPAGLRLQLANQEVLHSQILLGADGAYSWVRQHAGIDLEEQDYPQTAIVANFACSQKHADTAWQWFRPDGILALLPLPGQRVSMVWSTTPSQAETLLKLDATTLADQLTAASAQTLGTLTPLTPAAGFPLKRQLARTMVTQRIGLLGDAAHVVHPLAGQGMNLGMGDVRELLDVFAHRESYRTLSDGRLLARYARRRAAPIQAMRAVTHGLYQLFAHPNPTLQAARRQFMHAINHTPLQSFVTPIKRKLIQHALYS</sequence>
<evidence type="ECO:0000256" key="5">
    <source>
        <dbReference type="ARBA" id="ARBA00022827"/>
    </source>
</evidence>
<dbReference type="PRINTS" id="PR00420">
    <property type="entry name" value="RNGMNOXGNASE"/>
</dbReference>
<dbReference type="UniPathway" id="UPA00232"/>
<dbReference type="InterPro" id="IPR010971">
    <property type="entry name" value="UbiH/COQ6"/>
</dbReference>
<dbReference type="PANTHER" id="PTHR43876:SF7">
    <property type="entry name" value="UBIQUINONE BIOSYNTHESIS MONOOXYGENASE COQ6, MITOCHONDRIAL"/>
    <property type="match status" value="1"/>
</dbReference>
<dbReference type="GO" id="GO:0004497">
    <property type="term" value="F:monooxygenase activity"/>
    <property type="evidence" value="ECO:0007669"/>
    <property type="project" value="UniProtKB-KW"/>
</dbReference>
<dbReference type="GO" id="GO:0016705">
    <property type="term" value="F:oxidoreductase activity, acting on paired donors, with incorporation or reduction of molecular oxygen"/>
    <property type="evidence" value="ECO:0007669"/>
    <property type="project" value="InterPro"/>
</dbReference>